<name>A0A521EBI4_9BACT</name>
<protein>
    <submittedName>
        <fullName evidence="10">Zinc carboxypeptidase</fullName>
    </submittedName>
</protein>
<comment type="similarity">
    <text evidence="2 7">Belongs to the peptidase M14 family.</text>
</comment>
<organism evidence="10 11">
    <name type="scientific">Gracilimonas mengyeensis</name>
    <dbReference type="NCBI Taxonomy" id="1302730"/>
    <lineage>
        <taxon>Bacteria</taxon>
        <taxon>Pseudomonadati</taxon>
        <taxon>Balneolota</taxon>
        <taxon>Balneolia</taxon>
        <taxon>Balneolales</taxon>
        <taxon>Balneolaceae</taxon>
        <taxon>Gracilimonas</taxon>
    </lineage>
</organism>
<dbReference type="GO" id="GO:0004181">
    <property type="term" value="F:metallocarboxypeptidase activity"/>
    <property type="evidence" value="ECO:0007669"/>
    <property type="project" value="InterPro"/>
</dbReference>
<evidence type="ECO:0000259" key="9">
    <source>
        <dbReference type="PROSITE" id="PS52035"/>
    </source>
</evidence>
<dbReference type="SUPFAM" id="SSF52317">
    <property type="entry name" value="Class I glutamine amidotransferase-like"/>
    <property type="match status" value="1"/>
</dbReference>
<evidence type="ECO:0000256" key="7">
    <source>
        <dbReference type="PROSITE-ProRule" id="PRU01379"/>
    </source>
</evidence>
<dbReference type="Gene3D" id="3.40.50.880">
    <property type="match status" value="1"/>
</dbReference>
<dbReference type="SUPFAM" id="SSF53187">
    <property type="entry name" value="Zn-dependent exopeptidases"/>
    <property type="match status" value="1"/>
</dbReference>
<dbReference type="OrthoDB" id="9758209at2"/>
<keyword evidence="3" id="KW-0645">Protease</keyword>
<comment type="cofactor">
    <cofactor evidence="1">
        <name>Zn(2+)</name>
        <dbReference type="ChEBI" id="CHEBI:29105"/>
    </cofactor>
</comment>
<dbReference type="Proteomes" id="UP000317557">
    <property type="component" value="Unassembled WGS sequence"/>
</dbReference>
<evidence type="ECO:0000313" key="10">
    <source>
        <dbReference type="EMBL" id="SMO80821.1"/>
    </source>
</evidence>
<dbReference type="EMBL" id="FXTP01000011">
    <property type="protein sequence ID" value="SMO80821.1"/>
    <property type="molecule type" value="Genomic_DNA"/>
</dbReference>
<keyword evidence="8" id="KW-0732">Signal</keyword>
<dbReference type="GO" id="GO:0006508">
    <property type="term" value="P:proteolysis"/>
    <property type="evidence" value="ECO:0007669"/>
    <property type="project" value="UniProtKB-KW"/>
</dbReference>
<evidence type="ECO:0000256" key="5">
    <source>
        <dbReference type="ARBA" id="ARBA00022833"/>
    </source>
</evidence>
<keyword evidence="4" id="KW-0378">Hydrolase</keyword>
<keyword evidence="6" id="KW-0482">Metalloprotease</keyword>
<accession>A0A521EBI4</accession>
<evidence type="ECO:0000256" key="8">
    <source>
        <dbReference type="SAM" id="SignalP"/>
    </source>
</evidence>
<comment type="caution">
    <text evidence="7">Lacks conserved residue(s) required for the propagation of feature annotation.</text>
</comment>
<dbReference type="PANTHER" id="PTHR11705">
    <property type="entry name" value="PROTEASE FAMILY M14 CARBOXYPEPTIDASE A,B"/>
    <property type="match status" value="1"/>
</dbReference>
<evidence type="ECO:0000256" key="2">
    <source>
        <dbReference type="ARBA" id="ARBA00005988"/>
    </source>
</evidence>
<dbReference type="GO" id="GO:0005615">
    <property type="term" value="C:extracellular space"/>
    <property type="evidence" value="ECO:0007669"/>
    <property type="project" value="TreeGrafter"/>
</dbReference>
<reference evidence="10 11" key="1">
    <citation type="submission" date="2017-05" db="EMBL/GenBank/DDBJ databases">
        <authorList>
            <person name="Varghese N."/>
            <person name="Submissions S."/>
        </authorList>
    </citation>
    <scope>NUCLEOTIDE SEQUENCE [LARGE SCALE GENOMIC DNA]</scope>
    <source>
        <strain evidence="10 11">DSM 21985</strain>
    </source>
</reference>
<proteinExistence type="inferred from homology"/>
<gene>
    <name evidence="10" type="ORF">SAMN06265219_11167</name>
</gene>
<dbReference type="RefSeq" id="WP_142455062.1">
    <property type="nucleotide sequence ID" value="NZ_FXTP01000011.1"/>
</dbReference>
<sequence>MNFSKTIKKAYWVLAAALFVLASSSQAVAQNDYYFPEGSEFDESIPTPEEFLGYEIGTHYTRHDRIVDYFEELARISDKASLQVIGQTVQKRPQVVLTITDPANHQNLEEIRENHLTLIDPDADLLDIEEAKSVVALNYSVHGDESSSGEAALLTAYYFVANQSAETQNLLEESIIHIDPAQNPDGRDRAAHWHNSYKSFPPVSDPNDIEHNQGWPRGRTNHFLHDLNRDWFAVTQQESANRVAFYQKWYPNIQIDFHEMGTNSTYYLEPTQPERTWNPIVPEYHYEVLNPLLAEYHTDALNELGALYWTKEVFDNISPIYGSTYPDILGGVGVTFEVGSSRGLVQESVAGDVTFENTIRRHLRTGIATVRAGVGEKKTLLEYQKDFYETALEEAEDQPVRAYVFGDEADKTLTNKFLDLLLKHKLEVYKLEEERTVDGKTFSPEAGYILPTSQANYRLIHDIFETYTEYADSVFYDITAWSLVQGYGIKYGEITSGGYNRDWGTPVESVPEQEGKVVGGQADYAYLLSWSDYNASAALYHLLDEGVRARVAHQPFTSPTSGGDVDFGYGSVIISVAEQDNHSPDELYEVIEATAEEFSLTFHTTSTGYNTGGIDLGSGNAQVVDKPEAAVVFGYGVSAYDAGEAWFLLNKHLGIDITKINSVDFGDVNLSRYNTLLLVDGDYEYFDQEIIDKIKTWVNDGGTLITSAGASVWAVRNEIVSENFLDSGEDTSAAEEDETVRYNYEERRDRWLAGRIPGVILEADIDPSHPIAFGTEDRSQLFLKENGHFLYPSSDPYGTVAYYGDDPHRGGFLNEANKEKVKNKASILVSGEGSGNVILFSENPTFRSYWHTSSRLLLNALLFGNNL</sequence>
<dbReference type="InterPro" id="IPR029062">
    <property type="entry name" value="Class_I_gatase-like"/>
</dbReference>
<feature type="domain" description="Peptidase M14" evidence="9">
    <location>
        <begin position="59"/>
        <end position="384"/>
    </location>
</feature>
<dbReference type="GO" id="GO:0008270">
    <property type="term" value="F:zinc ion binding"/>
    <property type="evidence" value="ECO:0007669"/>
    <property type="project" value="InterPro"/>
</dbReference>
<keyword evidence="5" id="KW-0862">Zinc</keyword>
<keyword evidence="11" id="KW-1185">Reference proteome</keyword>
<dbReference type="Pfam" id="PF00246">
    <property type="entry name" value="Peptidase_M14"/>
    <property type="match status" value="1"/>
</dbReference>
<evidence type="ECO:0000256" key="1">
    <source>
        <dbReference type="ARBA" id="ARBA00001947"/>
    </source>
</evidence>
<evidence type="ECO:0000256" key="4">
    <source>
        <dbReference type="ARBA" id="ARBA00022801"/>
    </source>
</evidence>
<dbReference type="PROSITE" id="PS52035">
    <property type="entry name" value="PEPTIDASE_M14"/>
    <property type="match status" value="1"/>
</dbReference>
<dbReference type="Gene3D" id="3.40.630.10">
    <property type="entry name" value="Zn peptidases"/>
    <property type="match status" value="1"/>
</dbReference>
<keyword evidence="10" id="KW-0121">Carboxypeptidase</keyword>
<dbReference type="PANTHER" id="PTHR11705:SF143">
    <property type="entry name" value="SLL0236 PROTEIN"/>
    <property type="match status" value="1"/>
</dbReference>
<evidence type="ECO:0000256" key="6">
    <source>
        <dbReference type="ARBA" id="ARBA00023049"/>
    </source>
</evidence>
<evidence type="ECO:0000256" key="3">
    <source>
        <dbReference type="ARBA" id="ARBA00022670"/>
    </source>
</evidence>
<dbReference type="AlphaFoldDB" id="A0A521EBI4"/>
<dbReference type="InterPro" id="IPR000834">
    <property type="entry name" value="Peptidase_M14"/>
</dbReference>
<evidence type="ECO:0000313" key="11">
    <source>
        <dbReference type="Proteomes" id="UP000317557"/>
    </source>
</evidence>
<feature type="chain" id="PRO_5021766135" evidence="8">
    <location>
        <begin position="30"/>
        <end position="867"/>
    </location>
</feature>
<feature type="signal peptide" evidence="8">
    <location>
        <begin position="1"/>
        <end position="29"/>
    </location>
</feature>